<dbReference type="SMART" id="SM00248">
    <property type="entry name" value="ANK"/>
    <property type="match status" value="7"/>
</dbReference>
<evidence type="ECO:0000256" key="2">
    <source>
        <dbReference type="ARBA" id="ARBA00023043"/>
    </source>
</evidence>
<dbReference type="InterPro" id="IPR036770">
    <property type="entry name" value="Ankyrin_rpt-contain_sf"/>
</dbReference>
<dbReference type="AlphaFoldDB" id="A0AAN7UAM8"/>
<dbReference type="GO" id="GO:0004842">
    <property type="term" value="F:ubiquitin-protein transferase activity"/>
    <property type="evidence" value="ECO:0007669"/>
    <property type="project" value="TreeGrafter"/>
</dbReference>
<feature type="repeat" description="ANK" evidence="3">
    <location>
        <begin position="602"/>
        <end position="634"/>
    </location>
</feature>
<dbReference type="PROSITE" id="PS50297">
    <property type="entry name" value="ANK_REP_REGION"/>
    <property type="match status" value="2"/>
</dbReference>
<dbReference type="SUPFAM" id="SSF48403">
    <property type="entry name" value="Ankyrin repeat"/>
    <property type="match status" value="2"/>
</dbReference>
<gene>
    <name evidence="5" type="ORF">RB653_004504</name>
</gene>
<dbReference type="GO" id="GO:0085020">
    <property type="term" value="P:protein K6-linked ubiquitination"/>
    <property type="evidence" value="ECO:0007669"/>
    <property type="project" value="TreeGrafter"/>
</dbReference>
<reference evidence="5 6" key="1">
    <citation type="submission" date="2023-11" db="EMBL/GenBank/DDBJ databases">
        <title>Dfirmibasis_genome.</title>
        <authorList>
            <person name="Edelbroek B."/>
            <person name="Kjellin J."/>
            <person name="Jerlstrom-Hultqvist J."/>
            <person name="Soderbom F."/>
        </authorList>
    </citation>
    <scope>NUCLEOTIDE SEQUENCE [LARGE SCALE GENOMIC DNA]</scope>
    <source>
        <strain evidence="5 6">TNS-C-14</strain>
    </source>
</reference>
<feature type="repeat" description="ANK" evidence="3">
    <location>
        <begin position="534"/>
        <end position="566"/>
    </location>
</feature>
<protein>
    <recommendedName>
        <fullName evidence="7">Ankyrin repeat-containing protein</fullName>
    </recommendedName>
</protein>
<feature type="repeat" description="ANK" evidence="3">
    <location>
        <begin position="567"/>
        <end position="599"/>
    </location>
</feature>
<evidence type="ECO:0000256" key="1">
    <source>
        <dbReference type="ARBA" id="ARBA00022737"/>
    </source>
</evidence>
<dbReference type="PANTHER" id="PTHR24171:SF8">
    <property type="entry name" value="BRCA1-ASSOCIATED RING DOMAIN PROTEIN 1"/>
    <property type="match status" value="1"/>
</dbReference>
<dbReference type="Proteomes" id="UP001344447">
    <property type="component" value="Unassembled WGS sequence"/>
</dbReference>
<dbReference type="EMBL" id="JAVFKY010000001">
    <property type="protein sequence ID" value="KAK5582915.1"/>
    <property type="molecule type" value="Genomic_DNA"/>
</dbReference>
<keyword evidence="2 3" id="KW-0040">ANK repeat</keyword>
<dbReference type="InterPro" id="IPR002110">
    <property type="entry name" value="Ankyrin_rpt"/>
</dbReference>
<keyword evidence="6" id="KW-1185">Reference proteome</keyword>
<comment type="caution">
    <text evidence="5">The sequence shown here is derived from an EMBL/GenBank/DDBJ whole genome shotgun (WGS) entry which is preliminary data.</text>
</comment>
<accession>A0AAN7UAM8</accession>
<evidence type="ECO:0008006" key="7">
    <source>
        <dbReference type="Google" id="ProtNLM"/>
    </source>
</evidence>
<proteinExistence type="predicted"/>
<keyword evidence="1" id="KW-0677">Repeat</keyword>
<evidence type="ECO:0000313" key="5">
    <source>
        <dbReference type="EMBL" id="KAK5582915.1"/>
    </source>
</evidence>
<evidence type="ECO:0000313" key="6">
    <source>
        <dbReference type="Proteomes" id="UP001344447"/>
    </source>
</evidence>
<organism evidence="5 6">
    <name type="scientific">Dictyostelium firmibasis</name>
    <dbReference type="NCBI Taxonomy" id="79012"/>
    <lineage>
        <taxon>Eukaryota</taxon>
        <taxon>Amoebozoa</taxon>
        <taxon>Evosea</taxon>
        <taxon>Eumycetozoa</taxon>
        <taxon>Dictyostelia</taxon>
        <taxon>Dictyosteliales</taxon>
        <taxon>Dictyosteliaceae</taxon>
        <taxon>Dictyostelium</taxon>
    </lineage>
</organism>
<evidence type="ECO:0000256" key="3">
    <source>
        <dbReference type="PROSITE-ProRule" id="PRU00023"/>
    </source>
</evidence>
<dbReference type="Gene3D" id="1.25.40.20">
    <property type="entry name" value="Ankyrin repeat-containing domain"/>
    <property type="match status" value="3"/>
</dbReference>
<dbReference type="Pfam" id="PF12796">
    <property type="entry name" value="Ank_2"/>
    <property type="match status" value="1"/>
</dbReference>
<dbReference type="PANTHER" id="PTHR24171">
    <property type="entry name" value="ANKYRIN REPEAT DOMAIN-CONTAINING PROTEIN 39-RELATED"/>
    <property type="match status" value="1"/>
</dbReference>
<dbReference type="PROSITE" id="PS50088">
    <property type="entry name" value="ANK_REPEAT"/>
    <property type="match status" value="3"/>
</dbReference>
<sequence>MKIKEISDDEVSKSLNISEIDNINNINNNNKNNNSLENVEKVVEDDYKKFLYSNIFIHLNKGEMDECIELIEKDHSLVFSTEDHYGMTILHLASQKKMRRLVKRILDIVSDDDLLSTKFNIDTVDLNNNTALHYACTSSINDITTLTQQQQQQQQQQSIEPINNNNNSSDINSFMYLKEKKSNRYSIVKLLLERGASSSISNKMNLLPIHLSCKEVDFKIVELLIDNHNDRMVNMMEPQAKVLDSINFSLLFQSLQNSSDKFLTNHEKERNEKKKDIILSKIDPTLKCIKNGPNCLHYSLSNLKRIKEVTLSLFLSFITTDNNSPISSCSSSSSSSSTSPTISTSNSPTQISQDLSMLERNHPLIKLIKLLLQKSCKPNHIDETTGKTPFHQFIEIFPTEENDLIEFLKIDDQQVQQILQQRQPQLQSPPQQNFIIENHHREEFKNMISNLIYSITRLFQQHKYDFTLSSQKSIMESDKDIEETPLGQCCIYPTKKFILEQILNFFKNQQQSNNNTNSNNNLYNEKIINSINSRGQPPLFIACSYGNIECVDLLLENGADPNIKDKYGSTMLHESLNFKHYEIVKKLVLCGANVNEKMSVFPQSAPLHIAASQLSFEMCHFFVEHGALLNVLDSEKQTPKDIVLQQHQQILLSTNQDEIENYQELKDFFEFHIQINLVEISSFVVFKGDYKKKIREFIHSKERNSKIVDKYMEQIFSDSNNMNNTNDGNNDGDQKKLKEEILDQLVSNNDQIQIPLKEIKSSTKRIKIKSSKDILFKYVNLYHQTFNHLLHIIQNRFKPSTTSNEITIEQFEKNFIKSITLLPNVSLNSKDDQNLDFIRDDDEIVIEFY</sequence>
<evidence type="ECO:0000256" key="4">
    <source>
        <dbReference type="SAM" id="MobiDB-lite"/>
    </source>
</evidence>
<name>A0AAN7UAM8_9MYCE</name>
<feature type="region of interest" description="Disordered" evidence="4">
    <location>
        <begin position="324"/>
        <end position="351"/>
    </location>
</feature>